<gene>
    <name evidence="2" type="ORF">CSA09_05190</name>
</gene>
<feature type="domain" description="G protein gamma" evidence="1">
    <location>
        <begin position="63"/>
        <end position="134"/>
    </location>
</feature>
<dbReference type="Pfam" id="PF00534">
    <property type="entry name" value="Glycos_transf_1"/>
    <property type="match status" value="1"/>
</dbReference>
<dbReference type="PANTHER" id="PTHR45947:SF3">
    <property type="entry name" value="SULFOQUINOVOSYL TRANSFERASE SQD2"/>
    <property type="match status" value="1"/>
</dbReference>
<dbReference type="InterPro" id="IPR001296">
    <property type="entry name" value="Glyco_trans_1"/>
</dbReference>
<dbReference type="AlphaFoldDB" id="A0A2G6PE18"/>
<dbReference type="PANTHER" id="PTHR45947">
    <property type="entry name" value="SULFOQUINOVOSYL TRANSFERASE SQD2"/>
    <property type="match status" value="1"/>
</dbReference>
<protein>
    <recommendedName>
        <fullName evidence="1">G protein gamma domain-containing protein</fullName>
    </recommendedName>
</protein>
<dbReference type="Pfam" id="PF13439">
    <property type="entry name" value="Glyco_transf_4"/>
    <property type="match status" value="1"/>
</dbReference>
<sequence length="378" mass="41576">MHIAYGFGGAEQTTANLLNYLDRHRIHRITLAAPAVLKPYLPDKYDDFIDVTAKGLHGGFSSARGLYQQARLAAGLLRETVPDLALGMMHYPSALVALGAKLAGVPTRVVASYRGPFYEYMRYHEHGFRRCLFLWTAVAGAARLADRVIVPSQGTVTELQQRFFTPKHKSVAIPNGIDLALVERDADMAVPELVDLVDDSTPVLCAAARLVPEKNFGLLLEAFRQVRAQRPAILLILGDGSERARLERKIASWELNNAVRFIGYRANIMPYLRRADMFIHTCLFEGFGYTLLEALACGTAVISTDCPYGPYEVLDGGQYGILTPPGDSSALAVAILRLIDDPAGRQALIKKGLERAQQLSAQRMVKAYENEFLSLVAA</sequence>
<dbReference type="PROSITE" id="PS50058">
    <property type="entry name" value="G_PROTEIN_GAMMA"/>
    <property type="match status" value="1"/>
</dbReference>
<dbReference type="Gene3D" id="3.40.50.2000">
    <property type="entry name" value="Glycogen Phosphorylase B"/>
    <property type="match status" value="2"/>
</dbReference>
<dbReference type="CDD" id="cd03811">
    <property type="entry name" value="GT4_GT28_WabH-like"/>
    <property type="match status" value="1"/>
</dbReference>
<dbReference type="Proteomes" id="UP000229278">
    <property type="component" value="Unassembled WGS sequence"/>
</dbReference>
<dbReference type="InterPro" id="IPR050194">
    <property type="entry name" value="Glycosyltransferase_grp1"/>
</dbReference>
<accession>A0A2G6PE18</accession>
<evidence type="ECO:0000313" key="3">
    <source>
        <dbReference type="Proteomes" id="UP000229278"/>
    </source>
</evidence>
<organism evidence="2 3">
    <name type="scientific">Candidatus Contendibacter odensensis</name>
    <dbReference type="NCBI Taxonomy" id="1400860"/>
    <lineage>
        <taxon>Bacteria</taxon>
        <taxon>Pseudomonadati</taxon>
        <taxon>Pseudomonadota</taxon>
        <taxon>Gammaproteobacteria</taxon>
        <taxon>Candidatus Competibacteraceae</taxon>
        <taxon>Candidatus Contendibacter</taxon>
    </lineage>
</organism>
<dbReference type="EMBL" id="PDTV01000012">
    <property type="protein sequence ID" value="PIE82807.1"/>
    <property type="molecule type" value="Genomic_DNA"/>
</dbReference>
<reference evidence="2 3" key="1">
    <citation type="submission" date="2017-10" db="EMBL/GenBank/DDBJ databases">
        <title>Novel microbial diversity and functional potential in the marine mammal oral microbiome.</title>
        <authorList>
            <person name="Dudek N.K."/>
            <person name="Sun C.L."/>
            <person name="Burstein D."/>
            <person name="Kantor R.S."/>
            <person name="Aliaga Goltsman D.S."/>
            <person name="Bik E.M."/>
            <person name="Thomas B.C."/>
            <person name="Banfield J.F."/>
            <person name="Relman D.A."/>
        </authorList>
    </citation>
    <scope>NUCLEOTIDE SEQUENCE [LARGE SCALE GENOMIC DNA]</scope>
    <source>
        <strain evidence="2">DOLJORAL78_50_517</strain>
    </source>
</reference>
<dbReference type="InterPro" id="IPR028098">
    <property type="entry name" value="Glyco_trans_4-like_N"/>
</dbReference>
<proteinExistence type="predicted"/>
<dbReference type="GO" id="GO:0016757">
    <property type="term" value="F:glycosyltransferase activity"/>
    <property type="evidence" value="ECO:0007669"/>
    <property type="project" value="InterPro"/>
</dbReference>
<evidence type="ECO:0000313" key="2">
    <source>
        <dbReference type="EMBL" id="PIE82807.1"/>
    </source>
</evidence>
<evidence type="ECO:0000259" key="1">
    <source>
        <dbReference type="PROSITE" id="PS50058"/>
    </source>
</evidence>
<dbReference type="SUPFAM" id="SSF53756">
    <property type="entry name" value="UDP-Glycosyltransferase/glycogen phosphorylase"/>
    <property type="match status" value="1"/>
</dbReference>
<comment type="caution">
    <text evidence="2">The sequence shown here is derived from an EMBL/GenBank/DDBJ whole genome shotgun (WGS) entry which is preliminary data.</text>
</comment>
<dbReference type="InterPro" id="IPR015898">
    <property type="entry name" value="G-protein_gamma-like_dom"/>
</dbReference>
<name>A0A2G6PE18_9GAMM</name>
<dbReference type="GO" id="GO:0007186">
    <property type="term" value="P:G protein-coupled receptor signaling pathway"/>
    <property type="evidence" value="ECO:0007669"/>
    <property type="project" value="InterPro"/>
</dbReference>